<gene>
    <name evidence="3" type="ORF">A8709_14410</name>
</gene>
<dbReference type="InterPro" id="IPR032466">
    <property type="entry name" value="Metal_Hydrolase"/>
</dbReference>
<organism evidence="3 4">
    <name type="scientific">Paenibacillus pectinilyticus</name>
    <dbReference type="NCBI Taxonomy" id="512399"/>
    <lineage>
        <taxon>Bacteria</taxon>
        <taxon>Bacillati</taxon>
        <taxon>Bacillota</taxon>
        <taxon>Bacilli</taxon>
        <taxon>Bacillales</taxon>
        <taxon>Paenibacillaceae</taxon>
        <taxon>Paenibacillus</taxon>
    </lineage>
</organism>
<sequence length="277" mass="31175">MYIDCHVHFWKLSRGDYGWLKPANTVLYQDYLPDQLLPELQAFGVEGLVAVQAAPTAEEAAFMLELSQDWRVISAVSGGLDPFAERFHEELTSLRSNPRFTGIRMNGSAFREERSETDLYKLRAALADMAQAGLTLDLLVQPDDLCTVASYLEELPMLKAVVNHLGCPNVIAQRNEPWHTGMERLCQLPGTAVKLSGMITMAGGLRPERLRPFVHRLIQLFGCDRLLFGSDWPVALQAGNYRDVIYLFEAVLPKELTEEEKGKIRAGNARCFYPMAR</sequence>
<proteinExistence type="inferred from homology"/>
<evidence type="ECO:0000313" key="3">
    <source>
        <dbReference type="EMBL" id="OCT15286.1"/>
    </source>
</evidence>
<evidence type="ECO:0000313" key="4">
    <source>
        <dbReference type="Proteomes" id="UP000093309"/>
    </source>
</evidence>
<comment type="caution">
    <text evidence="3">The sequence shown here is derived from an EMBL/GenBank/DDBJ whole genome shotgun (WGS) entry which is preliminary data.</text>
</comment>
<dbReference type="SUPFAM" id="SSF51556">
    <property type="entry name" value="Metallo-dependent hydrolases"/>
    <property type="match status" value="1"/>
</dbReference>
<dbReference type="Gene3D" id="3.20.20.140">
    <property type="entry name" value="Metal-dependent hydrolases"/>
    <property type="match status" value="1"/>
</dbReference>
<dbReference type="Pfam" id="PF04909">
    <property type="entry name" value="Amidohydro_2"/>
    <property type="match status" value="1"/>
</dbReference>
<feature type="domain" description="Amidohydrolase-related" evidence="2">
    <location>
        <begin position="3"/>
        <end position="274"/>
    </location>
</feature>
<keyword evidence="4" id="KW-1185">Reference proteome</keyword>
<reference evidence="4" key="1">
    <citation type="submission" date="2016-05" db="EMBL/GenBank/DDBJ databases">
        <title>Paenibacillus oryzae. sp. nov., isolated from the rice root.</title>
        <authorList>
            <person name="Zhang J."/>
            <person name="Zhang X."/>
        </authorList>
    </citation>
    <scope>NUCLEOTIDE SEQUENCE [LARGE SCALE GENOMIC DNA]</scope>
    <source>
        <strain evidence="4">KCTC13222</strain>
    </source>
</reference>
<dbReference type="PANTHER" id="PTHR43569">
    <property type="entry name" value="AMIDOHYDROLASE"/>
    <property type="match status" value="1"/>
</dbReference>
<comment type="similarity">
    <text evidence="1">Belongs to the metallo-dependent hydrolases superfamily.</text>
</comment>
<evidence type="ECO:0000256" key="1">
    <source>
        <dbReference type="ARBA" id="ARBA00038310"/>
    </source>
</evidence>
<dbReference type="STRING" id="512399.A8709_14410"/>
<dbReference type="InterPro" id="IPR006680">
    <property type="entry name" value="Amidohydro-rel"/>
</dbReference>
<protein>
    <recommendedName>
        <fullName evidence="2">Amidohydrolase-related domain-containing protein</fullName>
    </recommendedName>
</protein>
<dbReference type="EMBL" id="LYPC01000014">
    <property type="protein sequence ID" value="OCT15286.1"/>
    <property type="molecule type" value="Genomic_DNA"/>
</dbReference>
<dbReference type="PANTHER" id="PTHR43569:SF2">
    <property type="entry name" value="AMIDOHYDROLASE-RELATED DOMAIN-CONTAINING PROTEIN"/>
    <property type="match status" value="1"/>
</dbReference>
<dbReference type="RefSeq" id="WP_065852197.1">
    <property type="nucleotide sequence ID" value="NZ_LYPC01000014.1"/>
</dbReference>
<dbReference type="AlphaFoldDB" id="A0A1C1A426"/>
<evidence type="ECO:0000259" key="2">
    <source>
        <dbReference type="Pfam" id="PF04909"/>
    </source>
</evidence>
<name>A0A1C1A426_9BACL</name>
<dbReference type="GO" id="GO:0016787">
    <property type="term" value="F:hydrolase activity"/>
    <property type="evidence" value="ECO:0007669"/>
    <property type="project" value="InterPro"/>
</dbReference>
<dbReference type="InterPro" id="IPR052350">
    <property type="entry name" value="Metallo-dep_Lactonases"/>
</dbReference>
<dbReference type="Proteomes" id="UP000093309">
    <property type="component" value="Unassembled WGS sequence"/>
</dbReference>
<accession>A0A1C1A426</accession>
<dbReference type="OrthoDB" id="2577682at2"/>